<evidence type="ECO:0000313" key="3">
    <source>
        <dbReference type="EMBL" id="MBB3948659.1"/>
    </source>
</evidence>
<keyword evidence="4" id="KW-1185">Reference proteome</keyword>
<protein>
    <submittedName>
        <fullName evidence="3">Transposase</fullName>
    </submittedName>
</protein>
<dbReference type="AlphaFoldDB" id="A0A7W6CFX3"/>
<organism evidence="3 4">
    <name type="scientific">Rhizobium skierniewicense</name>
    <dbReference type="NCBI Taxonomy" id="984260"/>
    <lineage>
        <taxon>Bacteria</taxon>
        <taxon>Pseudomonadati</taxon>
        <taxon>Pseudomonadota</taxon>
        <taxon>Alphaproteobacteria</taxon>
        <taxon>Hyphomicrobiales</taxon>
        <taxon>Rhizobiaceae</taxon>
        <taxon>Rhizobium/Agrobacterium group</taxon>
        <taxon>Rhizobium</taxon>
    </lineage>
</organism>
<feature type="domain" description="Winged helix-turn helix" evidence="2">
    <location>
        <begin position="108"/>
        <end position="165"/>
    </location>
</feature>
<dbReference type="SUPFAM" id="SSF46689">
    <property type="entry name" value="Homeodomain-like"/>
    <property type="match status" value="1"/>
</dbReference>
<dbReference type="InterPro" id="IPR025959">
    <property type="entry name" value="Winged_HTH_dom"/>
</dbReference>
<reference evidence="3 4" key="1">
    <citation type="submission" date="2020-08" db="EMBL/GenBank/DDBJ databases">
        <title>Genomic Encyclopedia of Type Strains, Phase IV (KMG-IV): sequencing the most valuable type-strain genomes for metagenomic binning, comparative biology and taxonomic classification.</title>
        <authorList>
            <person name="Goeker M."/>
        </authorList>
    </citation>
    <scope>NUCLEOTIDE SEQUENCE [LARGE SCALE GENOMIC DNA]</scope>
    <source>
        <strain evidence="3 4">DSM 26438</strain>
    </source>
</reference>
<accession>A0A7W6CFX3</accession>
<dbReference type="Pfam" id="PF13551">
    <property type="entry name" value="HTH_29"/>
    <property type="match status" value="1"/>
</dbReference>
<evidence type="ECO:0000256" key="1">
    <source>
        <dbReference type="SAM" id="MobiDB-lite"/>
    </source>
</evidence>
<name>A0A7W6CFX3_9HYPH</name>
<dbReference type="Proteomes" id="UP000565286">
    <property type="component" value="Unassembled WGS sequence"/>
</dbReference>
<evidence type="ECO:0000313" key="4">
    <source>
        <dbReference type="Proteomes" id="UP000565286"/>
    </source>
</evidence>
<proteinExistence type="predicted"/>
<gene>
    <name evidence="3" type="ORF">GGQ73_004650</name>
</gene>
<comment type="caution">
    <text evidence="3">The sequence shown here is derived from an EMBL/GenBank/DDBJ whole genome shotgun (WGS) entry which is preliminary data.</text>
</comment>
<dbReference type="RefSeq" id="WP_183897936.1">
    <property type="nucleotide sequence ID" value="NZ_JACIDV010000024.1"/>
</dbReference>
<dbReference type="EMBL" id="JACIDV010000024">
    <property type="protein sequence ID" value="MBB3948659.1"/>
    <property type="molecule type" value="Genomic_DNA"/>
</dbReference>
<evidence type="ECO:0000259" key="2">
    <source>
        <dbReference type="Pfam" id="PF13592"/>
    </source>
</evidence>
<feature type="region of interest" description="Disordered" evidence="1">
    <location>
        <begin position="146"/>
        <end position="182"/>
    </location>
</feature>
<dbReference type="Pfam" id="PF13592">
    <property type="entry name" value="HTH_33"/>
    <property type="match status" value="1"/>
</dbReference>
<sequence>MGTALDIRRDYTAEGLRQLARKSRDADLSRRLLALSVIYEGGSRRQAASMGGVGLQIVRDWVERFNQSGPDGLKTRKAKGREPLLSDKQRKSLIEVVEKGPVPYLDGVVRWRLVDLMQWLWQEHRISVSRQTRGRELQALGYRKLTARPRHHAQDPQAIVDFKKASPPQWQTLPPEQPEENE</sequence>
<dbReference type="InterPro" id="IPR009057">
    <property type="entry name" value="Homeodomain-like_sf"/>
</dbReference>